<feature type="transmembrane region" description="Helical" evidence="9">
    <location>
        <begin position="242"/>
        <end position="261"/>
    </location>
</feature>
<keyword evidence="4 9" id="KW-0812">Transmembrane</keyword>
<feature type="transmembrane region" description="Helical" evidence="9">
    <location>
        <begin position="82"/>
        <end position="102"/>
    </location>
</feature>
<evidence type="ECO:0000256" key="2">
    <source>
        <dbReference type="ARBA" id="ARBA00007626"/>
    </source>
</evidence>
<dbReference type="AlphaFoldDB" id="A0A5A7PTC2"/>
<dbReference type="InterPro" id="IPR001594">
    <property type="entry name" value="Palmitoyltrfase_DHHC"/>
</dbReference>
<dbReference type="PANTHER" id="PTHR47447:SF28">
    <property type="entry name" value="PENTACOTRIPEPTIDE-REPEAT REGION OF PRORP DOMAIN-CONTAINING PROTEIN"/>
    <property type="match status" value="1"/>
</dbReference>
<feature type="transmembrane region" description="Helical" evidence="9">
    <location>
        <begin position="12"/>
        <end position="29"/>
    </location>
</feature>
<comment type="similarity">
    <text evidence="2">Belongs to the PPR family. P subfamily.</text>
</comment>
<feature type="repeat" description="PPR" evidence="8">
    <location>
        <begin position="502"/>
        <end position="536"/>
    </location>
</feature>
<comment type="domain">
    <text evidence="9">The DHHC domain is required for palmitoyltransferase activity.</text>
</comment>
<feature type="repeat" description="PPR" evidence="8">
    <location>
        <begin position="537"/>
        <end position="571"/>
    </location>
</feature>
<comment type="caution">
    <text evidence="11">The sequence shown here is derived from an EMBL/GenBank/DDBJ whole genome shotgun (WGS) entry which is preliminary data.</text>
</comment>
<dbReference type="Gene3D" id="1.25.40.10">
    <property type="entry name" value="Tetratricopeptide repeat domain"/>
    <property type="match status" value="5"/>
</dbReference>
<proteinExistence type="inferred from homology"/>
<dbReference type="InterPro" id="IPR011990">
    <property type="entry name" value="TPR-like_helical_dom_sf"/>
</dbReference>
<dbReference type="Proteomes" id="UP000325081">
    <property type="component" value="Unassembled WGS sequence"/>
</dbReference>
<evidence type="ECO:0000313" key="11">
    <source>
        <dbReference type="EMBL" id="GER36014.1"/>
    </source>
</evidence>
<evidence type="ECO:0000256" key="4">
    <source>
        <dbReference type="ARBA" id="ARBA00022692"/>
    </source>
</evidence>
<feature type="repeat" description="PPR" evidence="8">
    <location>
        <begin position="714"/>
        <end position="748"/>
    </location>
</feature>
<dbReference type="GO" id="GO:0019706">
    <property type="term" value="F:protein-cysteine S-palmitoyltransferase activity"/>
    <property type="evidence" value="ECO:0007669"/>
    <property type="project" value="UniProtKB-EC"/>
</dbReference>
<evidence type="ECO:0000259" key="10">
    <source>
        <dbReference type="Pfam" id="PF01529"/>
    </source>
</evidence>
<dbReference type="EC" id="2.3.1.225" evidence="9"/>
<evidence type="ECO:0000256" key="6">
    <source>
        <dbReference type="ARBA" id="ARBA00022989"/>
    </source>
</evidence>
<dbReference type="Pfam" id="PF13041">
    <property type="entry name" value="PPR_2"/>
    <property type="match status" value="4"/>
</dbReference>
<dbReference type="EMBL" id="BKCP01005072">
    <property type="protein sequence ID" value="GER36014.1"/>
    <property type="molecule type" value="Genomic_DNA"/>
</dbReference>
<dbReference type="PANTHER" id="PTHR47447">
    <property type="entry name" value="OS03G0856100 PROTEIN"/>
    <property type="match status" value="1"/>
</dbReference>
<reference evidence="12" key="1">
    <citation type="journal article" date="2019" name="Curr. Biol.">
        <title>Genome Sequence of Striga asiatica Provides Insight into the Evolution of Plant Parasitism.</title>
        <authorList>
            <person name="Yoshida S."/>
            <person name="Kim S."/>
            <person name="Wafula E.K."/>
            <person name="Tanskanen J."/>
            <person name="Kim Y.M."/>
            <person name="Honaas L."/>
            <person name="Yang Z."/>
            <person name="Spallek T."/>
            <person name="Conn C.E."/>
            <person name="Ichihashi Y."/>
            <person name="Cheong K."/>
            <person name="Cui S."/>
            <person name="Der J.P."/>
            <person name="Gundlach H."/>
            <person name="Jiao Y."/>
            <person name="Hori C."/>
            <person name="Ishida J.K."/>
            <person name="Kasahara H."/>
            <person name="Kiba T."/>
            <person name="Kim M.S."/>
            <person name="Koo N."/>
            <person name="Laohavisit A."/>
            <person name="Lee Y.H."/>
            <person name="Lumba S."/>
            <person name="McCourt P."/>
            <person name="Mortimer J.C."/>
            <person name="Mutuku J.M."/>
            <person name="Nomura T."/>
            <person name="Sasaki-Sekimoto Y."/>
            <person name="Seto Y."/>
            <person name="Wang Y."/>
            <person name="Wakatake T."/>
            <person name="Sakakibara H."/>
            <person name="Demura T."/>
            <person name="Yamaguchi S."/>
            <person name="Yoneyama K."/>
            <person name="Manabe R.I."/>
            <person name="Nelson D.C."/>
            <person name="Schulman A.H."/>
            <person name="Timko M.P."/>
            <person name="dePamphilis C.W."/>
            <person name="Choi D."/>
            <person name="Shirasu K."/>
        </authorList>
    </citation>
    <scope>NUCLEOTIDE SEQUENCE [LARGE SCALE GENOMIC DNA]</scope>
    <source>
        <strain evidence="12">cv. UVA1</strain>
    </source>
</reference>
<feature type="repeat" description="PPR" evidence="8">
    <location>
        <begin position="607"/>
        <end position="641"/>
    </location>
</feature>
<dbReference type="NCBIfam" id="TIGR00756">
    <property type="entry name" value="PPR"/>
    <property type="match status" value="6"/>
</dbReference>
<evidence type="ECO:0000256" key="7">
    <source>
        <dbReference type="ARBA" id="ARBA00023136"/>
    </source>
</evidence>
<evidence type="ECO:0000256" key="1">
    <source>
        <dbReference type="ARBA" id="ARBA00004127"/>
    </source>
</evidence>
<keyword evidence="9" id="KW-0012">Acyltransferase</keyword>
<evidence type="ECO:0000256" key="5">
    <source>
        <dbReference type="ARBA" id="ARBA00022737"/>
    </source>
</evidence>
<feature type="repeat" description="PPR" evidence="8">
    <location>
        <begin position="679"/>
        <end position="713"/>
    </location>
</feature>
<comment type="similarity">
    <text evidence="3 9">Belongs to the DHHC palmitoyltransferase family.</text>
</comment>
<dbReference type="PROSITE" id="PS50216">
    <property type="entry name" value="DHHC"/>
    <property type="match status" value="1"/>
</dbReference>
<feature type="repeat" description="PPR" evidence="8">
    <location>
        <begin position="749"/>
        <end position="783"/>
    </location>
</feature>
<dbReference type="InterPro" id="IPR002885">
    <property type="entry name" value="PPR_rpt"/>
</dbReference>
<organism evidence="11 12">
    <name type="scientific">Striga asiatica</name>
    <name type="common">Asiatic witchweed</name>
    <name type="synonym">Buchnera asiatica</name>
    <dbReference type="NCBI Taxonomy" id="4170"/>
    <lineage>
        <taxon>Eukaryota</taxon>
        <taxon>Viridiplantae</taxon>
        <taxon>Streptophyta</taxon>
        <taxon>Embryophyta</taxon>
        <taxon>Tracheophyta</taxon>
        <taxon>Spermatophyta</taxon>
        <taxon>Magnoliopsida</taxon>
        <taxon>eudicotyledons</taxon>
        <taxon>Gunneridae</taxon>
        <taxon>Pentapetalae</taxon>
        <taxon>asterids</taxon>
        <taxon>lamiids</taxon>
        <taxon>Lamiales</taxon>
        <taxon>Orobanchaceae</taxon>
        <taxon>Buchnereae</taxon>
        <taxon>Striga</taxon>
    </lineage>
</organism>
<comment type="subcellular location">
    <subcellularLocation>
        <location evidence="1">Endomembrane system</location>
        <topology evidence="1">Multi-pass membrane protein</topology>
    </subcellularLocation>
</comment>
<evidence type="ECO:0000256" key="3">
    <source>
        <dbReference type="ARBA" id="ARBA00008574"/>
    </source>
</evidence>
<evidence type="ECO:0000313" key="12">
    <source>
        <dbReference type="Proteomes" id="UP000325081"/>
    </source>
</evidence>
<protein>
    <recommendedName>
        <fullName evidence="9">S-acyltransferase</fullName>
        <ecNumber evidence="9">2.3.1.225</ecNumber>
    </recommendedName>
    <alternativeName>
        <fullName evidence="9">Palmitoyltransferase</fullName>
    </alternativeName>
</protein>
<name>A0A5A7PTC2_STRAF</name>
<evidence type="ECO:0000256" key="9">
    <source>
        <dbReference type="RuleBase" id="RU079119"/>
    </source>
</evidence>
<feature type="domain" description="Palmitoyltransferase DHHC" evidence="10">
    <location>
        <begin position="158"/>
        <end position="193"/>
    </location>
</feature>
<evidence type="ECO:0000256" key="8">
    <source>
        <dbReference type="PROSITE-ProRule" id="PRU00708"/>
    </source>
</evidence>
<keyword evidence="7 9" id="KW-0472">Membrane</keyword>
<dbReference type="PROSITE" id="PS51375">
    <property type="entry name" value="PPR"/>
    <property type="match status" value="7"/>
</dbReference>
<comment type="catalytic activity">
    <reaction evidence="9">
        <text>L-cysteinyl-[protein] + hexadecanoyl-CoA = S-hexadecanoyl-L-cysteinyl-[protein] + CoA</text>
        <dbReference type="Rhea" id="RHEA:36683"/>
        <dbReference type="Rhea" id="RHEA-COMP:10131"/>
        <dbReference type="Rhea" id="RHEA-COMP:11032"/>
        <dbReference type="ChEBI" id="CHEBI:29950"/>
        <dbReference type="ChEBI" id="CHEBI:57287"/>
        <dbReference type="ChEBI" id="CHEBI:57379"/>
        <dbReference type="ChEBI" id="CHEBI:74151"/>
        <dbReference type="EC" id="2.3.1.225"/>
    </reaction>
</comment>
<gene>
    <name evidence="11" type="ORF">STAS_12322</name>
</gene>
<feature type="transmembrane region" description="Helical" evidence="9">
    <location>
        <begin position="114"/>
        <end position="132"/>
    </location>
</feature>
<dbReference type="GO" id="GO:0012505">
    <property type="term" value="C:endomembrane system"/>
    <property type="evidence" value="ECO:0007669"/>
    <property type="project" value="UniProtKB-SubCell"/>
</dbReference>
<keyword evidence="5" id="KW-0677">Repeat</keyword>
<sequence length="888" mass="100880">MAVQWLLVCHGSVTLLVVVSFLCGQWPIFQGTFIQRIHFFITFGAYDYFGRFVHYVCGSRGTNALHSVEYYCCDRPNPIIQLIYLLIVGGTYYLIAQSSFSYIPGYYLSGAHRYTSFLAVGVGILLFLFTSFSDPGVVNSTNVSQYLSAYPYDNIIFSEKECPTCKIPKPARSKHCSICNRCVARFDHHCAWMAFASLYIRDSRTWVASCWKSERTTNYPHSNRKLAPLVVQWLLNSHNTQILIIVFLAVISLLIAGFFIYHAKLCITNTTTNESFKWQEHMSWQRKVNEAKASEAALKASLGELHEERKSQGSKWTAFFRRSRLEEVQVVKNNLYDKGFYFWCSVSDTGQGNFREAMLLPDINIITNRYPHKKPTFPFANAPVSCRTQSHLQTSEAHGTTEKTTVLMSKRNRATKSKSNGHFTHLPKIENDENANNKILRTLCNRGKLQDAAKLVDIMTGRNQIPDYPSCIKLIRGLVNSGQTFKAAKVLQLMVMTGGTPDIITYNMLIGGLCRKSRLDSAVDVLESMSSTGCPPDMISFNTIVKAMCRLGKFDEAVKFWKDQLRKGCQPYVITYTILIVPVCENLGLSRALEIMDDLAAEGCYPDLVTYNSIISLACKRGSYEDVVRTFSDLLSHGMKPNVVSYNTLLHSLCTFARWDEVDKIVRFMEESSSSNPPMVVTYNILINGLCRHGMVDRAVDFFERMVSKKCLPDIITYNTLLRALCKEGFINEAVEILHCLKNTESAPTLITFNIFIDGFCKMGLMEKAMEMYNRMVEFGILPDVITYRCMIWGFYQADLVEEAVELLRLIGVNKRRWIRDNCYKFIINRLCEKGEVDSAVGVVQMLASSKSKNCHLLCSYVVQGVRSAGMIYEAVELRQKLMEKKLL</sequence>
<dbReference type="Pfam" id="PF01529">
    <property type="entry name" value="DHHC"/>
    <property type="match status" value="1"/>
</dbReference>
<keyword evidence="12" id="KW-1185">Reference proteome</keyword>
<feature type="repeat" description="PPR" evidence="8">
    <location>
        <begin position="642"/>
        <end position="676"/>
    </location>
</feature>
<keyword evidence="9" id="KW-0808">Transferase</keyword>
<accession>A0A5A7PTC2</accession>
<dbReference type="OrthoDB" id="185373at2759"/>
<keyword evidence="6 9" id="KW-1133">Transmembrane helix</keyword>